<evidence type="ECO:0000256" key="1">
    <source>
        <dbReference type="ARBA" id="ARBA00000085"/>
    </source>
</evidence>
<evidence type="ECO:0000256" key="4">
    <source>
        <dbReference type="ARBA" id="ARBA00012438"/>
    </source>
</evidence>
<comment type="caution">
    <text evidence="20">The sequence shown here is derived from an EMBL/GenBank/DDBJ whole genome shotgun (WGS) entry which is preliminary data.</text>
</comment>
<keyword evidence="7" id="KW-0963">Cytoplasm</keyword>
<evidence type="ECO:0000256" key="15">
    <source>
        <dbReference type="ARBA" id="ARBA00023014"/>
    </source>
</evidence>
<dbReference type="InterPro" id="IPR036890">
    <property type="entry name" value="HATPase_C_sf"/>
</dbReference>
<keyword evidence="13" id="KW-0408">Iron</keyword>
<evidence type="ECO:0000256" key="3">
    <source>
        <dbReference type="ARBA" id="ARBA00004496"/>
    </source>
</evidence>
<evidence type="ECO:0000313" key="20">
    <source>
        <dbReference type="EMBL" id="MCM2578000.1"/>
    </source>
</evidence>
<evidence type="ECO:0000256" key="13">
    <source>
        <dbReference type="ARBA" id="ARBA00023004"/>
    </source>
</evidence>
<evidence type="ECO:0000256" key="14">
    <source>
        <dbReference type="ARBA" id="ARBA00023012"/>
    </source>
</evidence>
<dbReference type="GO" id="GO:0016301">
    <property type="term" value="F:kinase activity"/>
    <property type="evidence" value="ECO:0007669"/>
    <property type="project" value="UniProtKB-KW"/>
</dbReference>
<feature type="transmembrane region" description="Helical" evidence="18">
    <location>
        <begin position="73"/>
        <end position="106"/>
    </location>
</feature>
<evidence type="ECO:0000313" key="21">
    <source>
        <dbReference type="Proteomes" id="UP001167160"/>
    </source>
</evidence>
<dbReference type="InterPro" id="IPR003594">
    <property type="entry name" value="HATPase_dom"/>
</dbReference>
<dbReference type="EC" id="2.7.13.3" evidence="4"/>
<accession>A0ABT0X6S1</accession>
<feature type="transmembrane region" description="Helical" evidence="18">
    <location>
        <begin position="126"/>
        <end position="147"/>
    </location>
</feature>
<keyword evidence="15" id="KW-0479">Metal-binding</keyword>
<protein>
    <recommendedName>
        <fullName evidence="5">Oxygen sensor histidine kinase NreB</fullName>
        <ecNumber evidence="4">2.7.13.3</ecNumber>
    </recommendedName>
    <alternativeName>
        <fullName evidence="17">Nitrogen regulation protein B</fullName>
    </alternativeName>
</protein>
<comment type="subcellular location">
    <subcellularLocation>
        <location evidence="3">Cytoplasm</location>
    </subcellularLocation>
</comment>
<keyword evidence="9" id="KW-0808">Transferase</keyword>
<dbReference type="PRINTS" id="PR00344">
    <property type="entry name" value="BCTRLSENSOR"/>
</dbReference>
<dbReference type="Gene3D" id="1.20.5.1930">
    <property type="match status" value="1"/>
</dbReference>
<dbReference type="InterPro" id="IPR050482">
    <property type="entry name" value="Sensor_HK_TwoCompSys"/>
</dbReference>
<dbReference type="Pfam" id="PF13796">
    <property type="entry name" value="Sensor"/>
    <property type="match status" value="1"/>
</dbReference>
<keyword evidence="12" id="KW-0067">ATP-binding</keyword>
<evidence type="ECO:0000256" key="9">
    <source>
        <dbReference type="ARBA" id="ARBA00022679"/>
    </source>
</evidence>
<evidence type="ECO:0000256" key="11">
    <source>
        <dbReference type="ARBA" id="ARBA00022777"/>
    </source>
</evidence>
<organism evidence="20 21">
    <name type="scientific">Streptomyces meridianus</name>
    <dbReference type="NCBI Taxonomy" id="2938945"/>
    <lineage>
        <taxon>Bacteria</taxon>
        <taxon>Bacillati</taxon>
        <taxon>Actinomycetota</taxon>
        <taxon>Actinomycetes</taxon>
        <taxon>Kitasatosporales</taxon>
        <taxon>Streptomycetaceae</taxon>
        <taxon>Streptomyces</taxon>
    </lineage>
</organism>
<feature type="transmembrane region" description="Helical" evidence="18">
    <location>
        <begin position="6"/>
        <end position="29"/>
    </location>
</feature>
<evidence type="ECO:0000256" key="12">
    <source>
        <dbReference type="ARBA" id="ARBA00022840"/>
    </source>
</evidence>
<comment type="catalytic activity">
    <reaction evidence="1">
        <text>ATP + protein L-histidine = ADP + protein N-phospho-L-histidine.</text>
        <dbReference type="EC" id="2.7.13.3"/>
    </reaction>
</comment>
<dbReference type="Pfam" id="PF02518">
    <property type="entry name" value="HATPase_c"/>
    <property type="match status" value="1"/>
</dbReference>
<name>A0ABT0X6S1_9ACTN</name>
<keyword evidence="10" id="KW-0547">Nucleotide-binding</keyword>
<dbReference type="Proteomes" id="UP001167160">
    <property type="component" value="Unassembled WGS sequence"/>
</dbReference>
<dbReference type="SMART" id="SM00387">
    <property type="entry name" value="HATPase_c"/>
    <property type="match status" value="1"/>
</dbReference>
<evidence type="ECO:0000256" key="6">
    <source>
        <dbReference type="ARBA" id="ARBA00022485"/>
    </source>
</evidence>
<evidence type="ECO:0000256" key="16">
    <source>
        <dbReference type="ARBA" id="ARBA00024827"/>
    </source>
</evidence>
<evidence type="ECO:0000256" key="18">
    <source>
        <dbReference type="SAM" id="Phobius"/>
    </source>
</evidence>
<dbReference type="InterPro" id="IPR011712">
    <property type="entry name" value="Sig_transdc_His_kin_sub3_dim/P"/>
</dbReference>
<evidence type="ECO:0000256" key="2">
    <source>
        <dbReference type="ARBA" id="ARBA00001966"/>
    </source>
</evidence>
<evidence type="ECO:0000259" key="19">
    <source>
        <dbReference type="SMART" id="SM00387"/>
    </source>
</evidence>
<dbReference type="CDD" id="cd16917">
    <property type="entry name" value="HATPase_UhpB-NarQ-NarX-like"/>
    <property type="match status" value="1"/>
</dbReference>
<dbReference type="InterPro" id="IPR025828">
    <property type="entry name" value="Put_sensor_dom"/>
</dbReference>
<keyword evidence="21" id="KW-1185">Reference proteome</keyword>
<keyword evidence="18" id="KW-0812">Transmembrane</keyword>
<feature type="domain" description="Histidine kinase/HSP90-like ATPase" evidence="19">
    <location>
        <begin position="291"/>
        <end position="382"/>
    </location>
</feature>
<reference evidence="20" key="1">
    <citation type="journal article" date="2023" name="Int. J. Syst. Evol. Microbiol.">
        <title>Streptomyces meridianus sp. nov. isolated from brackish water of the Tagus estuary in Alcochete, Portugal.</title>
        <authorList>
            <person name="Santos J.D.N."/>
            <person name="Klimek D."/>
            <person name="Calusinska M."/>
            <person name="Lobo Da Cunha A."/>
            <person name="Catita J."/>
            <person name="Goncalves H."/>
            <person name="Gonzalez I."/>
            <person name="Reyes F."/>
            <person name="Lage O.M."/>
        </authorList>
    </citation>
    <scope>NUCLEOTIDE SEQUENCE</scope>
    <source>
        <strain evidence="20">MTZ3.1</strain>
    </source>
</reference>
<keyword evidence="8" id="KW-0597">Phosphoprotein</keyword>
<dbReference type="PANTHER" id="PTHR24421">
    <property type="entry name" value="NITRATE/NITRITE SENSOR PROTEIN NARX-RELATED"/>
    <property type="match status" value="1"/>
</dbReference>
<dbReference type="InterPro" id="IPR004358">
    <property type="entry name" value="Sig_transdc_His_kin-like_C"/>
</dbReference>
<evidence type="ECO:0000256" key="7">
    <source>
        <dbReference type="ARBA" id="ARBA00022490"/>
    </source>
</evidence>
<proteinExistence type="predicted"/>
<comment type="cofactor">
    <cofactor evidence="2">
        <name>[4Fe-4S] cluster</name>
        <dbReference type="ChEBI" id="CHEBI:49883"/>
    </cofactor>
</comment>
<dbReference type="SUPFAM" id="SSF55874">
    <property type="entry name" value="ATPase domain of HSP90 chaperone/DNA topoisomerase II/histidine kinase"/>
    <property type="match status" value="1"/>
</dbReference>
<keyword evidence="18" id="KW-0472">Membrane</keyword>
<comment type="function">
    <text evidence="16">Member of the two-component regulatory system NreB/NreC involved in the control of dissimilatory nitrate/nitrite reduction in response to oxygen. NreB functions as a direct oxygen sensor histidine kinase which is autophosphorylated, in the absence of oxygen, probably at the conserved histidine residue, and transfers its phosphate group probably to a conserved aspartate residue of NreC. NreB/NreC activates the expression of the nitrate (narGHJI) and nitrite (nir) reductase operons, as well as the putative nitrate transporter gene narT.</text>
</comment>
<dbReference type="Gene3D" id="3.30.565.10">
    <property type="entry name" value="Histidine kinase-like ATPase, C-terminal domain"/>
    <property type="match status" value="1"/>
</dbReference>
<gene>
    <name evidence="20" type="ORF">M1E25_11620</name>
</gene>
<evidence type="ECO:0000256" key="5">
    <source>
        <dbReference type="ARBA" id="ARBA00017322"/>
    </source>
</evidence>
<evidence type="ECO:0000256" key="17">
    <source>
        <dbReference type="ARBA" id="ARBA00030800"/>
    </source>
</evidence>
<dbReference type="PANTHER" id="PTHR24421:SF10">
    <property type="entry name" value="NITRATE_NITRITE SENSOR PROTEIN NARQ"/>
    <property type="match status" value="1"/>
</dbReference>
<keyword evidence="6" id="KW-0004">4Fe-4S</keyword>
<evidence type="ECO:0000256" key="8">
    <source>
        <dbReference type="ARBA" id="ARBA00022553"/>
    </source>
</evidence>
<sequence length="382" mass="39772">MSWFLVIGLALGSALFVTGAGMPLVSFLVKKLHCISERELAASAALLAGKRGSTGGPGPQHGRRDLAMIRRQAGWAVVQAPAGLLLGMVTLIPSTGVLVCATVPLWWWALPDGLAVTPAGYPVDSWPAALAAVPFGAVYLALLLFLVPRAALLHARCAQHLLTAGGKARLAARLEEVTTSRTGALEAHSAELRRIERDLHDSTQNRLVAVRMHLGIVERLMDTDPAKARELIAVAQTAAEEALAELRHVVRSIYPPILADRGLAGAVSSLAARSPVPCTLHLGDLARAPAAVEVAAYHVVAESLSNAAKHSGAKLVSVHLGRVGAVLRVEVADDGRGGATEHGGGTGLAGIRRRVAAFDGTTQVTSPPGGPTTIRVELPCES</sequence>
<keyword evidence="18" id="KW-1133">Transmembrane helix</keyword>
<keyword evidence="15" id="KW-0411">Iron-sulfur</keyword>
<evidence type="ECO:0000256" key="10">
    <source>
        <dbReference type="ARBA" id="ARBA00022741"/>
    </source>
</evidence>
<keyword evidence="11 20" id="KW-0418">Kinase</keyword>
<keyword evidence="14" id="KW-0902">Two-component regulatory system</keyword>
<dbReference type="EMBL" id="JAMQGM010000024">
    <property type="protein sequence ID" value="MCM2578000.1"/>
    <property type="molecule type" value="Genomic_DNA"/>
</dbReference>
<dbReference type="Pfam" id="PF07730">
    <property type="entry name" value="HisKA_3"/>
    <property type="match status" value="1"/>
</dbReference>